<dbReference type="Pfam" id="PF04228">
    <property type="entry name" value="Zn_peptidase"/>
    <property type="match status" value="1"/>
</dbReference>
<gene>
    <name evidence="1" type="ORF">ACKI1S_45150</name>
</gene>
<keyword evidence="2" id="KW-1185">Reference proteome</keyword>
<accession>A0ABW9J1M9</accession>
<dbReference type="EMBL" id="JBJVNE010000043">
    <property type="protein sequence ID" value="MFM9653263.1"/>
    <property type="molecule type" value="Genomic_DNA"/>
</dbReference>
<evidence type="ECO:0000313" key="1">
    <source>
        <dbReference type="EMBL" id="MFM9653263.1"/>
    </source>
</evidence>
<name>A0ABW9J1M9_STRGJ</name>
<sequence length="158" mass="16629">MQHERPQPGARRRARVACPVLNCAQTDAARVSGNPWSDPGPVAVPHLDRSTWRAGLLPAVRPPKYSEGGDHPKRCGSVWDSPRVGLSVDARYTPAKTVFFSHPLPTACGTASSAVGPFYCGSPGAPRPGHARGVSGPYEGAAGPQAASVWWRASRPSA</sequence>
<reference evidence="1 2" key="1">
    <citation type="submission" date="2024-12" db="EMBL/GenBank/DDBJ databases">
        <title>Forecasting of Potato common scab and diversities of Pathogenic streptomyces spp. in china.</title>
        <authorList>
            <person name="Handique U."/>
            <person name="Wu J."/>
        </authorList>
    </citation>
    <scope>NUCLEOTIDE SEQUENCE [LARGE SCALE GENOMIC DNA]</scope>
    <source>
        <strain evidence="1 2">ZRIMU1585</strain>
    </source>
</reference>
<dbReference type="InterPro" id="IPR007343">
    <property type="entry name" value="Uncharacterised_pept_Zn_put"/>
</dbReference>
<dbReference type="RefSeq" id="WP_409097798.1">
    <property type="nucleotide sequence ID" value="NZ_JBJVND010000066.1"/>
</dbReference>
<proteinExistence type="predicted"/>
<organism evidence="1 2">
    <name type="scientific">Streptomyces galilaeus</name>
    <dbReference type="NCBI Taxonomy" id="33899"/>
    <lineage>
        <taxon>Bacteria</taxon>
        <taxon>Bacillati</taxon>
        <taxon>Actinomycetota</taxon>
        <taxon>Actinomycetes</taxon>
        <taxon>Kitasatosporales</taxon>
        <taxon>Streptomycetaceae</taxon>
        <taxon>Streptomyces</taxon>
    </lineage>
</organism>
<evidence type="ECO:0000313" key="2">
    <source>
        <dbReference type="Proteomes" id="UP001631993"/>
    </source>
</evidence>
<comment type="caution">
    <text evidence="1">The sequence shown here is derived from an EMBL/GenBank/DDBJ whole genome shotgun (WGS) entry which is preliminary data.</text>
</comment>
<dbReference type="Proteomes" id="UP001631993">
    <property type="component" value="Unassembled WGS sequence"/>
</dbReference>
<protein>
    <submittedName>
        <fullName evidence="1">Neutral zinc metallopeptidase</fullName>
    </submittedName>
</protein>